<name>Q5BN20_DROME</name>
<evidence type="ECO:0000256" key="1">
    <source>
        <dbReference type="SAM" id="Coils"/>
    </source>
</evidence>
<keyword evidence="1" id="KW-0175">Coiled coil</keyword>
<feature type="region of interest" description="Disordered" evidence="2">
    <location>
        <begin position="351"/>
        <end position="430"/>
    </location>
</feature>
<organism evidence="3">
    <name type="scientific">Drosophila melanogaster</name>
    <name type="common">Fruit fly</name>
    <dbReference type="NCBI Taxonomy" id="7227"/>
    <lineage>
        <taxon>Eukaryota</taxon>
        <taxon>Metazoa</taxon>
        <taxon>Ecdysozoa</taxon>
        <taxon>Arthropoda</taxon>
        <taxon>Hexapoda</taxon>
        <taxon>Insecta</taxon>
        <taxon>Pterygota</taxon>
        <taxon>Neoptera</taxon>
        <taxon>Endopterygota</taxon>
        <taxon>Diptera</taxon>
        <taxon>Brachycera</taxon>
        <taxon>Muscomorpha</taxon>
        <taxon>Ephydroidea</taxon>
        <taxon>Drosophilidae</taxon>
        <taxon>Drosophila</taxon>
        <taxon>Sophophora</taxon>
    </lineage>
</organism>
<accession>Q5BN20</accession>
<protein>
    <submittedName>
        <fullName evidence="3">ORF2</fullName>
    </submittedName>
</protein>
<dbReference type="FlyBase" id="FBgn0043848">
    <property type="gene designation" value="412\ORF2"/>
</dbReference>
<evidence type="ECO:0000313" key="3">
    <source>
        <dbReference type="EMBL" id="AAX28842.1"/>
    </source>
</evidence>
<dbReference type="EMBL" id="AY928609">
    <property type="protein sequence ID" value="AAX28842.1"/>
    <property type="molecule type" value="Genomic_DNA"/>
</dbReference>
<dbReference type="PeptideAtlas" id="Q5BN20"/>
<feature type="compositionally biased region" description="Low complexity" evidence="2">
    <location>
        <begin position="352"/>
        <end position="430"/>
    </location>
</feature>
<feature type="coiled-coil region" evidence="1">
    <location>
        <begin position="7"/>
        <end position="63"/>
    </location>
</feature>
<gene>
    <name evidence="4" type="primary">ORF2</name>
</gene>
<proteinExistence type="predicted"/>
<dbReference type="AlphaFoldDB" id="Q5BN20"/>
<evidence type="ECO:0000313" key="4">
    <source>
        <dbReference type="FlyBase" id="FBgn0043848"/>
    </source>
</evidence>
<reference evidence="3" key="2">
    <citation type="submission" date="2005-02" db="EMBL/GenBank/DDBJ databases">
        <authorList>
            <person name="Celniker S.E."/>
            <person name="Kaminker J.S."/>
            <person name="Bergman C.M."/>
            <person name="Wan K."/>
            <person name="Rubin G.M."/>
        </authorList>
    </citation>
    <scope>NUCLEOTIDE SEQUENCE</scope>
</reference>
<sequence length="451" mass="51081">MDWEKLVDQIKDQNENFRKSYKCLTQNRSTQAVTINRNAQVLVNSYNEIRELIQQNRKNLERKQCAKALNLLVTLREKLIFIKNKFSLQIEIPTIVNTPLRINLNEDSTNSDEEDRTIVKEDIKEEDLHDLTIPAKLMLKNDDKTNNAADSENNLTMAEEAAAIRSYIREVACTVPEFDGQKIHLQRFIKAIKLVDLAKGPFEDIAVEVIKSKIVGTILNSVDNETTIPAIINKLQKVVVGETSSNVKAKLATVQQRGKTATQFTAEVDSLRKLLEASYIDEGIPLEHATGLSTKEAIETMIHRAEHESIKTVLEAGTCTTMDAAISAYIRTSTRVTGDINKVMYFRGNRPNRGYGNANRGSNRGRGFNNNSIRGNYHNGYQNNGYQNNGYQNNGYQNRYNGNNNRYNGYNRGRYNGNRGRNNSQNNYNRNNANVRVIQEQGNSQQPLGTQ</sequence>
<evidence type="ECO:0000256" key="2">
    <source>
        <dbReference type="SAM" id="MobiDB-lite"/>
    </source>
</evidence>
<reference evidence="3" key="1">
    <citation type="journal article" date="2002" name="Genome Biol.">
        <title>The transposable elements of the Drosophila melanogaster euchromatin: a genomics perspective.</title>
        <authorList>
            <person name="Kaminker J.S."/>
            <person name="Bergman C.M."/>
            <person name="Kronmiller B."/>
            <person name="Carlson J."/>
            <person name="Svirskas R."/>
            <person name="Patel S."/>
            <person name="Frise E."/>
            <person name="Wheeler D.A."/>
            <person name="Lewis S.E."/>
            <person name="Rubin G.M."/>
            <person name="Ashburner M."/>
            <person name="Celniker S.E."/>
        </authorList>
    </citation>
    <scope>NUCLEOTIDE SEQUENCE</scope>
</reference>